<dbReference type="Proteomes" id="UP001412239">
    <property type="component" value="Unassembled WGS sequence"/>
</dbReference>
<evidence type="ECO:0000313" key="3">
    <source>
        <dbReference type="EMBL" id="CUS07243.1"/>
    </source>
</evidence>
<feature type="domain" description="Transcription elongation factor Eaf N-terminal" evidence="2">
    <location>
        <begin position="21"/>
        <end position="127"/>
    </location>
</feature>
<feature type="compositionally biased region" description="Basic and acidic residues" evidence="1">
    <location>
        <begin position="175"/>
        <end position="187"/>
    </location>
</feature>
<feature type="compositionally biased region" description="Polar residues" evidence="1">
    <location>
        <begin position="238"/>
        <end position="255"/>
    </location>
</feature>
<dbReference type="EMBL" id="LN891231">
    <property type="protein sequence ID" value="CUS07243.1"/>
    <property type="molecule type" value="Genomic_DNA"/>
</dbReference>
<feature type="compositionally biased region" description="Acidic residues" evidence="1">
    <location>
        <begin position="331"/>
        <end position="348"/>
    </location>
</feature>
<evidence type="ECO:0000313" key="4">
    <source>
        <dbReference type="Proteomes" id="UP001412239"/>
    </source>
</evidence>
<keyword evidence="4" id="KW-1185">Reference proteome</keyword>
<feature type="compositionally biased region" description="Acidic residues" evidence="1">
    <location>
        <begin position="144"/>
        <end position="160"/>
    </location>
</feature>
<accession>A0A292PL79</accession>
<evidence type="ECO:0000256" key="1">
    <source>
        <dbReference type="SAM" id="MobiDB-lite"/>
    </source>
</evidence>
<feature type="compositionally biased region" description="Acidic residues" evidence="1">
    <location>
        <begin position="279"/>
        <end position="295"/>
    </location>
</feature>
<gene>
    <name evidence="3" type="ORF">GSTUAT00008695001</name>
</gene>
<dbReference type="InterPro" id="IPR019194">
    <property type="entry name" value="Tscrpt_elong_fac_Eaf_N"/>
</dbReference>
<dbReference type="Pfam" id="PF09816">
    <property type="entry name" value="EAF"/>
    <property type="match status" value="1"/>
</dbReference>
<organism evidence="3 4">
    <name type="scientific">Tuber aestivum</name>
    <name type="common">summer truffle</name>
    <dbReference type="NCBI Taxonomy" id="59557"/>
    <lineage>
        <taxon>Eukaryota</taxon>
        <taxon>Fungi</taxon>
        <taxon>Dikarya</taxon>
        <taxon>Ascomycota</taxon>
        <taxon>Pezizomycotina</taxon>
        <taxon>Pezizomycetes</taxon>
        <taxon>Pezizales</taxon>
        <taxon>Tuberaceae</taxon>
        <taxon>Tuber</taxon>
    </lineage>
</organism>
<feature type="compositionally biased region" description="Acidic residues" evidence="1">
    <location>
        <begin position="365"/>
        <end position="378"/>
    </location>
</feature>
<protein>
    <recommendedName>
        <fullName evidence="2">Transcription elongation factor Eaf N-terminal domain-containing protein</fullName>
    </recommendedName>
</protein>
<feature type="region of interest" description="Disordered" evidence="1">
    <location>
        <begin position="133"/>
        <end position="401"/>
    </location>
</feature>
<name>A0A292PL79_9PEZI</name>
<sequence>MPAAADKSSKPTIEVTKQGRYNIVIGDSLKRENGHVDGDLFASVKYNFKPPSSLANGVPPRLTKSEAGGEAPYTLTLTPPSQPSPNHIVYEGAQHIPKKTECILLFDPEKQTFTLEKLSSAFTFNAKVFANAHPPLPLRPPVVDGDDDEISADEKEDDNPFDYRHFLNKKATTKSRAEQRAEKEERRKKALIAAGALSENPDESDGEKGGKDEEESGLGLGITYGGRPPISSRVRKPYSSNRKTSGKSPTISGRRNPSAGHRGITIPSPGVRDRASGSEESEADDEDNDEDDDEHYDAPPRHVSPPHKPVPKNTRPIDEGDMEPASKTDISEEEEDISDADEESDDEPNPPRAPQPVAPVVAPGQDEEEEEEEDDDGFDFVLELEQALESGEDPSTAVQGGDSEIIFEDDDATSRPKLGLVHKSAVPTSLSRMVGGEVLDESESSEEE</sequence>
<dbReference type="AlphaFoldDB" id="A0A292PL79"/>
<evidence type="ECO:0000259" key="2">
    <source>
        <dbReference type="Pfam" id="PF09816"/>
    </source>
</evidence>
<reference evidence="3" key="1">
    <citation type="submission" date="2015-10" db="EMBL/GenBank/DDBJ databases">
        <authorList>
            <person name="Regsiter A."/>
            <person name="william w."/>
        </authorList>
    </citation>
    <scope>NUCLEOTIDE SEQUENCE</scope>
    <source>
        <strain evidence="3">Montdore</strain>
    </source>
</reference>
<proteinExistence type="predicted"/>